<feature type="domain" description="NADH-Ubiquinone oxidoreductase (complex I) chain 5 N-terminal" evidence="8">
    <location>
        <begin position="75"/>
        <end position="126"/>
    </location>
</feature>
<dbReference type="NCBIfam" id="NF005141">
    <property type="entry name" value="PRK06590.1"/>
    <property type="match status" value="1"/>
</dbReference>
<evidence type="ECO:0000313" key="11">
    <source>
        <dbReference type="Proteomes" id="UP000032673"/>
    </source>
</evidence>
<evidence type="ECO:0000256" key="2">
    <source>
        <dbReference type="ARBA" id="ARBA00022692"/>
    </source>
</evidence>
<feature type="transmembrane region" description="Helical" evidence="6">
    <location>
        <begin position="92"/>
        <end position="113"/>
    </location>
</feature>
<evidence type="ECO:0000256" key="5">
    <source>
        <dbReference type="RuleBase" id="RU000320"/>
    </source>
</evidence>
<evidence type="ECO:0000259" key="7">
    <source>
        <dbReference type="Pfam" id="PF00361"/>
    </source>
</evidence>
<dbReference type="EMBL" id="BJXQ01000006">
    <property type="protein sequence ID" value="GEN03387.1"/>
    <property type="molecule type" value="Genomic_DNA"/>
</dbReference>
<feature type="transmembrane region" description="Helical" evidence="6">
    <location>
        <begin position="40"/>
        <end position="61"/>
    </location>
</feature>
<dbReference type="AlphaFoldDB" id="A0A6N3T754"/>
<organism evidence="10 12">
    <name type="scientific">Acetobacter indonesiensis</name>
    <dbReference type="NCBI Taxonomy" id="104101"/>
    <lineage>
        <taxon>Bacteria</taxon>
        <taxon>Pseudomonadati</taxon>
        <taxon>Pseudomonadota</taxon>
        <taxon>Alphaproteobacteria</taxon>
        <taxon>Acetobacterales</taxon>
        <taxon>Acetobacteraceae</taxon>
        <taxon>Acetobacter</taxon>
    </lineage>
</organism>
<dbReference type="GO" id="GO:0012505">
    <property type="term" value="C:endomembrane system"/>
    <property type="evidence" value="ECO:0007669"/>
    <property type="project" value="UniProtKB-SubCell"/>
</dbReference>
<protein>
    <submittedName>
        <fullName evidence="9">NADH-quinone oxidoreductase subunit L</fullName>
    </submittedName>
    <submittedName>
        <fullName evidence="10">NADH:ubiquinone oxidoreductase subunit L</fullName>
    </submittedName>
</protein>
<dbReference type="Gene3D" id="1.20.5.2700">
    <property type="match status" value="1"/>
</dbReference>
<dbReference type="GO" id="GO:0042773">
    <property type="term" value="P:ATP synthesis coupled electron transport"/>
    <property type="evidence" value="ECO:0007669"/>
    <property type="project" value="InterPro"/>
</dbReference>
<feature type="transmembrane region" description="Helical" evidence="6">
    <location>
        <begin position="527"/>
        <end position="550"/>
    </location>
</feature>
<feature type="transmembrane region" description="Helical" evidence="6">
    <location>
        <begin position="355"/>
        <end position="372"/>
    </location>
</feature>
<feature type="transmembrane region" description="Helical" evidence="6">
    <location>
        <begin position="297"/>
        <end position="316"/>
    </location>
</feature>
<dbReference type="GO" id="GO:0016020">
    <property type="term" value="C:membrane"/>
    <property type="evidence" value="ECO:0007669"/>
    <property type="project" value="UniProtKB-SubCell"/>
</dbReference>
<dbReference type="EMBL" id="BAMW01000007">
    <property type="protein sequence ID" value="GAN62337.1"/>
    <property type="molecule type" value="Genomic_DNA"/>
</dbReference>
<keyword evidence="4 6" id="KW-0472">Membrane</keyword>
<comment type="subcellular location">
    <subcellularLocation>
        <location evidence="1">Endomembrane system</location>
        <topology evidence="1">Multi-pass membrane protein</topology>
    </subcellularLocation>
    <subcellularLocation>
        <location evidence="5">Membrane</location>
        <topology evidence="5">Multi-pass membrane protein</topology>
    </subcellularLocation>
</comment>
<reference evidence="9 11" key="1">
    <citation type="submission" date="2012-11" db="EMBL/GenBank/DDBJ databases">
        <title>Whole genome sequence of Acetobacter indonesiensis 5H-1.</title>
        <authorList>
            <person name="Azuma Y."/>
            <person name="Higashiura N."/>
            <person name="Hirakawa H."/>
            <person name="Matsushita K."/>
        </authorList>
    </citation>
    <scope>NUCLEOTIDE SEQUENCE [LARGE SCALE GENOMIC DNA]</scope>
    <source>
        <strain evidence="9 11">5H-1</strain>
    </source>
</reference>
<dbReference type="InterPro" id="IPR018393">
    <property type="entry name" value="NADHpl_OxRdtase_5_subgr"/>
</dbReference>
<feature type="transmembrane region" description="Helical" evidence="6">
    <location>
        <begin position="432"/>
        <end position="455"/>
    </location>
</feature>
<sequence>MSGLMQTDLHLFAVAILLPLAGAAVAGLGGRLMGDAVAKIITLGCMAIATLCGVGALYGGWSAGFAPRAVALADWVNAGGFHATWTLRFDTLSVTMTAMVLCVSLLVHCYSLGYMSHETMPTYRFFSYLSLFTFAMLMLVSSNDLIQLFFGWEGVGLASYLLIGYWYDRPSATAAAIKAFVVNRVADLFFIVGIGLIYVLFHTVQYDQIFAAVPQVLGAYYPLFGTAFSMIEVICFLLFVGAMGKSAQLFFHTWLPDAMEGPTPVSALIHAATMVTAGVFLMARMSPLLEFAPQTRLFVIFIGATTCFFAATVGMVQPDIKRTIAYSTCSQLGYMFAAVGVGAYQASVFHLTTHAFFKALLFLGAGSVIHAVHDEQNMFRMGGLWKKLPLTYAVMWIGSLALAGVFPFAGYWSKDAILNALWASGSGMSQYAWVLGTITAFITAFYSWRLLFLVFHGAPADAHLRDAAHESPAAMTVPLVLLAIGAVVAGVALAPFYIGPKQELFWDGAIFNAPANTIMETLENVPALIALLPSIAGLAGIALAYVFYVASPALPASMARSFGPVYRFLLNKWYFDEIYTVIFVRPYAAIARALWKEGDEGAVEGLPRDLVRATATGAAEAVKLQTGSIAIYAFTMLAGLVVLLTVALCG</sequence>
<dbReference type="GO" id="GO:0003954">
    <property type="term" value="F:NADH dehydrogenase activity"/>
    <property type="evidence" value="ECO:0007669"/>
    <property type="project" value="TreeGrafter"/>
</dbReference>
<evidence type="ECO:0000313" key="10">
    <source>
        <dbReference type="EMBL" id="GEN03387.1"/>
    </source>
</evidence>
<feature type="transmembrane region" description="Helical" evidence="6">
    <location>
        <begin position="148"/>
        <end position="167"/>
    </location>
</feature>
<dbReference type="Proteomes" id="UP000321104">
    <property type="component" value="Unassembled WGS sequence"/>
</dbReference>
<proteinExistence type="predicted"/>
<dbReference type="GO" id="GO:0008137">
    <property type="term" value="F:NADH dehydrogenase (ubiquinone) activity"/>
    <property type="evidence" value="ECO:0007669"/>
    <property type="project" value="InterPro"/>
</dbReference>
<dbReference type="PANTHER" id="PTHR42829:SF2">
    <property type="entry name" value="NADH-UBIQUINONE OXIDOREDUCTASE CHAIN 5"/>
    <property type="match status" value="1"/>
</dbReference>
<feature type="transmembrane region" description="Helical" evidence="6">
    <location>
        <begin position="12"/>
        <end position="33"/>
    </location>
</feature>
<evidence type="ECO:0000256" key="1">
    <source>
        <dbReference type="ARBA" id="ARBA00004127"/>
    </source>
</evidence>
<dbReference type="PRINTS" id="PR01435">
    <property type="entry name" value="NPOXDRDTASE5"/>
</dbReference>
<feature type="transmembrane region" description="Helical" evidence="6">
    <location>
        <begin position="323"/>
        <end position="343"/>
    </location>
</feature>
<evidence type="ECO:0000256" key="3">
    <source>
        <dbReference type="ARBA" id="ARBA00022989"/>
    </source>
</evidence>
<feature type="domain" description="NADH:quinone oxidoreductase/Mrp antiporter transmembrane" evidence="7">
    <location>
        <begin position="142"/>
        <end position="443"/>
    </location>
</feature>
<feature type="transmembrane region" description="Helical" evidence="6">
    <location>
        <begin position="265"/>
        <end position="285"/>
    </location>
</feature>
<dbReference type="Pfam" id="PF00662">
    <property type="entry name" value="Proton_antipo_N"/>
    <property type="match status" value="1"/>
</dbReference>
<dbReference type="NCBIfam" id="TIGR01974">
    <property type="entry name" value="NDH_I_L"/>
    <property type="match status" value="1"/>
</dbReference>
<feature type="transmembrane region" description="Helical" evidence="6">
    <location>
        <begin position="393"/>
        <end position="412"/>
    </location>
</feature>
<feature type="transmembrane region" description="Helical" evidence="6">
    <location>
        <begin position="629"/>
        <end position="648"/>
    </location>
</feature>
<feature type="transmembrane region" description="Helical" evidence="6">
    <location>
        <begin position="125"/>
        <end position="142"/>
    </location>
</feature>
<feature type="transmembrane region" description="Helical" evidence="6">
    <location>
        <begin position="179"/>
        <end position="201"/>
    </location>
</feature>
<keyword evidence="11" id="KW-1185">Reference proteome</keyword>
<evidence type="ECO:0000256" key="4">
    <source>
        <dbReference type="ARBA" id="ARBA00023136"/>
    </source>
</evidence>
<gene>
    <name evidence="9" type="ORF">Abin_007_027</name>
    <name evidence="10" type="ORF">AIN02nite_14120</name>
</gene>
<accession>A0A6N3T754</accession>
<dbReference type="InterPro" id="IPR001750">
    <property type="entry name" value="ND/Mrp_TM"/>
</dbReference>
<name>A0A6N3T754_9PROT</name>
<dbReference type="PRINTS" id="PR01434">
    <property type="entry name" value="NADHDHGNASE5"/>
</dbReference>
<feature type="transmembrane region" description="Helical" evidence="6">
    <location>
        <begin position="476"/>
        <end position="498"/>
    </location>
</feature>
<keyword evidence="2 5" id="KW-0812">Transmembrane</keyword>
<evidence type="ECO:0000313" key="12">
    <source>
        <dbReference type="Proteomes" id="UP000321104"/>
    </source>
</evidence>
<feature type="transmembrane region" description="Helical" evidence="6">
    <location>
        <begin position="221"/>
        <end position="244"/>
    </location>
</feature>
<evidence type="ECO:0000259" key="8">
    <source>
        <dbReference type="Pfam" id="PF00662"/>
    </source>
</evidence>
<evidence type="ECO:0000256" key="6">
    <source>
        <dbReference type="SAM" id="Phobius"/>
    </source>
</evidence>
<reference evidence="10 12" key="2">
    <citation type="submission" date="2019-07" db="EMBL/GenBank/DDBJ databases">
        <title>Whole genome shotgun sequence of Acetobacter indonesiensis NBRC 16471.</title>
        <authorList>
            <person name="Hosoyama A."/>
            <person name="Uohara A."/>
            <person name="Ohji S."/>
            <person name="Ichikawa N."/>
        </authorList>
    </citation>
    <scope>NUCLEOTIDE SEQUENCE [LARGE SCALE GENOMIC DNA]</scope>
    <source>
        <strain evidence="10 12">NBRC 16471</strain>
    </source>
</reference>
<keyword evidence="10" id="KW-0830">Ubiquinone</keyword>
<keyword evidence="3 6" id="KW-1133">Transmembrane helix</keyword>
<dbReference type="GO" id="GO:0015990">
    <property type="term" value="P:electron transport coupled proton transport"/>
    <property type="evidence" value="ECO:0007669"/>
    <property type="project" value="TreeGrafter"/>
</dbReference>
<dbReference type="PANTHER" id="PTHR42829">
    <property type="entry name" value="NADH-UBIQUINONE OXIDOREDUCTASE CHAIN 5"/>
    <property type="match status" value="1"/>
</dbReference>
<dbReference type="InterPro" id="IPR001516">
    <property type="entry name" value="Proton_antipo_N"/>
</dbReference>
<comment type="caution">
    <text evidence="10">The sequence shown here is derived from an EMBL/GenBank/DDBJ whole genome shotgun (WGS) entry which is preliminary data.</text>
</comment>
<dbReference type="Proteomes" id="UP000032673">
    <property type="component" value="Unassembled WGS sequence"/>
</dbReference>
<evidence type="ECO:0000313" key="9">
    <source>
        <dbReference type="EMBL" id="GAN62337.1"/>
    </source>
</evidence>
<dbReference type="Pfam" id="PF00361">
    <property type="entry name" value="Proton_antipo_M"/>
    <property type="match status" value="1"/>
</dbReference>
<dbReference type="InterPro" id="IPR003945">
    <property type="entry name" value="NU5C-like"/>
</dbReference>